<dbReference type="GO" id="GO:0016020">
    <property type="term" value="C:membrane"/>
    <property type="evidence" value="ECO:0007669"/>
    <property type="project" value="UniProtKB-SubCell"/>
</dbReference>
<evidence type="ECO:0000313" key="7">
    <source>
        <dbReference type="EMBL" id="RFM23831.1"/>
    </source>
</evidence>
<keyword evidence="4 6" id="KW-1133">Transmembrane helix</keyword>
<evidence type="ECO:0000256" key="1">
    <source>
        <dbReference type="ARBA" id="ARBA00004141"/>
    </source>
</evidence>
<keyword evidence="5 6" id="KW-0472">Membrane</keyword>
<feature type="transmembrane region" description="Helical" evidence="6">
    <location>
        <begin position="280"/>
        <end position="299"/>
    </location>
</feature>
<dbReference type="PANTHER" id="PTHR23538:SF1">
    <property type="entry name" value="44.5 KD BACTERIOCHLOROPHYLL SYNTHASE SUBUNIT"/>
    <property type="match status" value="1"/>
</dbReference>
<evidence type="ECO:0000313" key="8">
    <source>
        <dbReference type="Proteomes" id="UP000266389"/>
    </source>
</evidence>
<feature type="transmembrane region" description="Helical" evidence="6">
    <location>
        <begin position="333"/>
        <end position="359"/>
    </location>
</feature>
<feature type="transmembrane region" description="Helical" evidence="6">
    <location>
        <begin position="44"/>
        <end position="64"/>
    </location>
</feature>
<name>A0A395LZH0_9BACT</name>
<proteinExistence type="inferred from homology"/>
<dbReference type="InterPro" id="IPR036259">
    <property type="entry name" value="MFS_trans_sf"/>
</dbReference>
<gene>
    <name evidence="7" type="ORF">D0433_08840</name>
</gene>
<protein>
    <submittedName>
        <fullName evidence="7">MFS transporter</fullName>
    </submittedName>
</protein>
<dbReference type="InterPro" id="IPR026036">
    <property type="entry name" value="PucC"/>
</dbReference>
<comment type="subcellular location">
    <subcellularLocation>
        <location evidence="1">Membrane</location>
        <topology evidence="1">Multi-pass membrane protein</topology>
    </subcellularLocation>
</comment>
<dbReference type="SUPFAM" id="SSF103473">
    <property type="entry name" value="MFS general substrate transporter"/>
    <property type="match status" value="1"/>
</dbReference>
<feature type="transmembrane region" description="Helical" evidence="6">
    <location>
        <begin position="306"/>
        <end position="327"/>
    </location>
</feature>
<sequence length="449" mass="48675">MPVTLGQRGWHALKIAQLAILKVSVGWMYALLSSNFNRITIYELGIAAVLITTMLGVYHLASPFKVWFGKLSDERPLWGRHRTPYLFMGSMLSAIIFPALPLLAVQMSEGIIWAFVLGYVLLLLYGIGLDMAGSAHYALAAEVLPYNLRGMAVTAMFTMTIASTILSAAYIKSAMPVYSFEAMQELYALTPLVVGVSTVLGLLGVEPKDKHATRKQVASELPSNVLKMMSAMLRRDKAIEQFFFFVLVSTAGIFLQDSILEVFGASVLQMSVKETTAFQQIWGGGALLSMVIMGIVTAVRPMNKVHIALMGNYGTAAGLLILVMVSLSADKTFLYAALLTMGIATGLHTLGTVTTMMDLTVEHAKATYMGLWGFAIMIGHGVASLLSGGLVTLLIEQMSISASVGYAIIFLFEAALLLVGAVMLFGINVEQFQRLNQRELMLSLEAQGE</sequence>
<reference evidence="7 8" key="1">
    <citation type="journal article" date="2011" name="ISME J.">
        <title>Community ecology of hot spring cyanobacterial mats: predominant populations and their functional potential.</title>
        <authorList>
            <person name="Klatt C.G."/>
            <person name="Wood J.M."/>
            <person name="Rusch D.B."/>
            <person name="Bateson M.M."/>
            <person name="Hamamura N."/>
            <person name="Heidelberg J.F."/>
            <person name="Grossman A.R."/>
            <person name="Bhaya D."/>
            <person name="Cohan F.M."/>
            <person name="Kuhl M."/>
            <person name="Bryant D.A."/>
            <person name="Ward D.M."/>
        </authorList>
    </citation>
    <scope>NUCLEOTIDE SEQUENCE [LARGE SCALE GENOMIC DNA]</scope>
    <source>
        <strain evidence="7">OS</strain>
    </source>
</reference>
<dbReference type="AlphaFoldDB" id="A0A395LZH0"/>
<feature type="transmembrane region" description="Helical" evidence="6">
    <location>
        <begin position="12"/>
        <end position="32"/>
    </location>
</feature>
<feature type="transmembrane region" description="Helical" evidence="6">
    <location>
        <begin position="150"/>
        <end position="171"/>
    </location>
</feature>
<dbReference type="Pfam" id="PF03209">
    <property type="entry name" value="PUCC"/>
    <property type="match status" value="1"/>
</dbReference>
<feature type="transmembrane region" description="Helical" evidence="6">
    <location>
        <begin position="110"/>
        <end position="129"/>
    </location>
</feature>
<evidence type="ECO:0000256" key="4">
    <source>
        <dbReference type="ARBA" id="ARBA00022989"/>
    </source>
</evidence>
<feature type="transmembrane region" description="Helical" evidence="6">
    <location>
        <begin position="186"/>
        <end position="205"/>
    </location>
</feature>
<evidence type="ECO:0000256" key="6">
    <source>
        <dbReference type="SAM" id="Phobius"/>
    </source>
</evidence>
<dbReference type="Proteomes" id="UP000266389">
    <property type="component" value="Unassembled WGS sequence"/>
</dbReference>
<feature type="transmembrane region" description="Helical" evidence="6">
    <location>
        <begin position="242"/>
        <end position="260"/>
    </location>
</feature>
<feature type="transmembrane region" description="Helical" evidence="6">
    <location>
        <begin position="371"/>
        <end position="395"/>
    </location>
</feature>
<evidence type="ECO:0000256" key="3">
    <source>
        <dbReference type="ARBA" id="ARBA00022692"/>
    </source>
</evidence>
<comment type="similarity">
    <text evidence="2">Belongs to the PucC family.</text>
</comment>
<evidence type="ECO:0000256" key="5">
    <source>
        <dbReference type="ARBA" id="ARBA00023136"/>
    </source>
</evidence>
<feature type="transmembrane region" description="Helical" evidence="6">
    <location>
        <begin position="407"/>
        <end position="429"/>
    </location>
</feature>
<accession>A0A395LZH0</accession>
<keyword evidence="3 6" id="KW-0812">Transmembrane</keyword>
<feature type="transmembrane region" description="Helical" evidence="6">
    <location>
        <begin position="85"/>
        <end position="104"/>
    </location>
</feature>
<dbReference type="Gene3D" id="1.20.1250.20">
    <property type="entry name" value="MFS general substrate transporter like domains"/>
    <property type="match status" value="1"/>
</dbReference>
<dbReference type="EMBL" id="PHFL01000057">
    <property type="protein sequence ID" value="RFM23831.1"/>
    <property type="molecule type" value="Genomic_DNA"/>
</dbReference>
<comment type="caution">
    <text evidence="7">The sequence shown here is derived from an EMBL/GenBank/DDBJ whole genome shotgun (WGS) entry which is preliminary data.</text>
</comment>
<evidence type="ECO:0000256" key="2">
    <source>
        <dbReference type="ARBA" id="ARBA00008412"/>
    </source>
</evidence>
<dbReference type="PANTHER" id="PTHR23538">
    <property type="entry name" value="44.5 KD BACTERIOCHLOROPHYLL SYNTHASE SUBUNIT"/>
    <property type="match status" value="1"/>
</dbReference>
<dbReference type="CDD" id="cd06176">
    <property type="entry name" value="MFS_BCD_PucC-like"/>
    <property type="match status" value="1"/>
</dbReference>
<dbReference type="InterPro" id="IPR004896">
    <property type="entry name" value="PucC-rel"/>
</dbReference>
<organism evidence="7 8">
    <name type="scientific">Candidatus Thermochlorobacter aerophilus</name>
    <dbReference type="NCBI Taxonomy" id="1868324"/>
    <lineage>
        <taxon>Bacteria</taxon>
        <taxon>Pseudomonadati</taxon>
        <taxon>Chlorobiota</taxon>
        <taxon>Chlorobiia</taxon>
        <taxon>Chlorobiales</taxon>
        <taxon>Candidatus Thermochlorobacteriaceae</taxon>
        <taxon>Candidatus Thermochlorobacter</taxon>
    </lineage>
</organism>